<dbReference type="RefSeq" id="WP_273556039.1">
    <property type="nucleotide sequence ID" value="NZ_JAQRFI010000044.1"/>
</dbReference>
<reference evidence="1 2" key="1">
    <citation type="submission" date="2023-02" db="EMBL/GenBank/DDBJ databases">
        <title>Entomopathogenic bacteria.</title>
        <authorList>
            <person name="Machado R.A."/>
        </authorList>
    </citation>
    <scope>NUCLEOTIDE SEQUENCE [LARGE SCALE GENOMIC DNA]</scope>
    <source>
        <strain evidence="1 2">XENO-10</strain>
    </source>
</reference>
<evidence type="ECO:0000313" key="1">
    <source>
        <dbReference type="EMBL" id="MDC9590765.1"/>
    </source>
</evidence>
<sequence>MIKDWLKNRLTPEKQKSKLWCEFTDSLQIVLEKTVEPLLERISSRKSIFTMHHEDLDKRIAELGKFFIIRTENEKSKPVLLSQRLDEIHFKGTERPISSTFWREFKNLPAKWVPLWAPIDQTRFPYGALFLPQDLVDAAQSKYGKFFLTSRGVIQLSLNTLYEQYGYKEQAKLFRKLTEQFDQVIAPLIPLEIVFNGFHFYFYFTITEEAELLILKQISVLVDAKFKIQEAASKLSGSIRQLKLPNQVISAIIRPLKQTICHFDEMPLDAWALDLHQTPPIIPIPFGSQSDPRFNIVDNKIWISTEGHYGCLVSLKGEGIKRYSFPSWAKKAFLPIPTEKITLIEKITYCVMPEFLLYEVQLEERNDTVRLKHTTEQVCISAIPEKSGTVERVRFNAKLSSNMADIPFKARPRLKMGEIRLFYAVQLDDHSDITRLKHTTKQVSVSAIPEKIDMVERMRFNAELLSSMEPIEFKAQITHLKMDEVPLDMWALDVNVLAPPVFMGDPRLSTTAVIAL</sequence>
<keyword evidence="2" id="KW-1185">Reference proteome</keyword>
<proteinExistence type="predicted"/>
<dbReference type="EMBL" id="JAQRFI010000044">
    <property type="protein sequence ID" value="MDC9590765.1"/>
    <property type="molecule type" value="Genomic_DNA"/>
</dbReference>
<gene>
    <name evidence="1" type="ORF">PSI23_16095</name>
</gene>
<organism evidence="1 2">
    <name type="scientific">Xenorhabdus yunnanensis</name>
    <dbReference type="NCBI Taxonomy" id="3025878"/>
    <lineage>
        <taxon>Bacteria</taxon>
        <taxon>Pseudomonadati</taxon>
        <taxon>Pseudomonadota</taxon>
        <taxon>Gammaproteobacteria</taxon>
        <taxon>Enterobacterales</taxon>
        <taxon>Morganellaceae</taxon>
        <taxon>Xenorhabdus</taxon>
    </lineage>
</organism>
<protein>
    <submittedName>
        <fullName evidence="1">Uncharacterized protein</fullName>
    </submittedName>
</protein>
<comment type="caution">
    <text evidence="1">The sequence shown here is derived from an EMBL/GenBank/DDBJ whole genome shotgun (WGS) entry which is preliminary data.</text>
</comment>
<dbReference type="Proteomes" id="UP001217178">
    <property type="component" value="Unassembled WGS sequence"/>
</dbReference>
<evidence type="ECO:0000313" key="2">
    <source>
        <dbReference type="Proteomes" id="UP001217178"/>
    </source>
</evidence>
<accession>A0ABT5LIC9</accession>
<name>A0ABT5LIC9_9GAMM</name>